<dbReference type="EMBL" id="JAOTJD010000012">
    <property type="protein sequence ID" value="MFD3263899.1"/>
    <property type="molecule type" value="Genomic_DNA"/>
</dbReference>
<keyword evidence="2" id="KW-0238">DNA-binding</keyword>
<dbReference type="SUPFAM" id="SSF46785">
    <property type="entry name" value="Winged helix' DNA-binding domain"/>
    <property type="match status" value="1"/>
</dbReference>
<dbReference type="Gene3D" id="2.60.120.10">
    <property type="entry name" value="Jelly Rolls"/>
    <property type="match status" value="1"/>
</dbReference>
<dbReference type="RefSeq" id="WP_377369170.1">
    <property type="nucleotide sequence ID" value="NZ_JAOTJD010000012.1"/>
</dbReference>
<dbReference type="InterPro" id="IPR018490">
    <property type="entry name" value="cNMP-bd_dom_sf"/>
</dbReference>
<comment type="caution">
    <text evidence="5">The sequence shown here is derived from an EMBL/GenBank/DDBJ whole genome shotgun (WGS) entry which is preliminary data.</text>
</comment>
<evidence type="ECO:0000313" key="6">
    <source>
        <dbReference type="Proteomes" id="UP001598130"/>
    </source>
</evidence>
<keyword evidence="3" id="KW-0804">Transcription</keyword>
<keyword evidence="6" id="KW-1185">Reference proteome</keyword>
<feature type="domain" description="HTH crp-type" evidence="4">
    <location>
        <begin position="160"/>
        <end position="226"/>
    </location>
</feature>
<reference evidence="5 6" key="1">
    <citation type="submission" date="2022-09" db="EMBL/GenBank/DDBJ databases">
        <title>New species of Phenylobacterium.</title>
        <authorList>
            <person name="Mieszkin S."/>
        </authorList>
    </citation>
    <scope>NUCLEOTIDE SEQUENCE [LARGE SCALE GENOMIC DNA]</scope>
    <source>
        <strain evidence="5 6">HK31-G</strain>
    </source>
</reference>
<gene>
    <name evidence="5" type="ORF">OCL97_07995</name>
</gene>
<name>A0ABW6CM88_9CAUL</name>
<evidence type="ECO:0000256" key="2">
    <source>
        <dbReference type="ARBA" id="ARBA00023125"/>
    </source>
</evidence>
<accession>A0ABW6CM88</accession>
<dbReference type="InterPro" id="IPR050397">
    <property type="entry name" value="Env_Response_Regulators"/>
</dbReference>
<proteinExistence type="predicted"/>
<dbReference type="InterPro" id="IPR014710">
    <property type="entry name" value="RmlC-like_jellyroll"/>
</dbReference>
<evidence type="ECO:0000256" key="3">
    <source>
        <dbReference type="ARBA" id="ARBA00023163"/>
    </source>
</evidence>
<evidence type="ECO:0000313" key="5">
    <source>
        <dbReference type="EMBL" id="MFD3263899.1"/>
    </source>
</evidence>
<evidence type="ECO:0000259" key="4">
    <source>
        <dbReference type="PROSITE" id="PS51063"/>
    </source>
</evidence>
<sequence length="252" mass="27360">MNKVISALEPKPEMSEPHPRVANRLLGALGSRDYAILEPHLELVALPRGKVLFEPGDDVHTTYFPCRKTMVSLLIVTRDGREVEAATIGREGAVGGIVSDGHKPAFGRAVVQVPGSAFAISTSHLEAAKLGSTRFGDLFSRYADALLAQMMQGVACNALHSVEERCARWLLATHDRAGDHIIQLTQESLAEMLGVQRTTVSAVTSSLATRGLLKTLRGRVQILDRKGLERVACECYEAVEGHFARVLPEVDI</sequence>
<protein>
    <submittedName>
        <fullName evidence="5">Crp/Fnr family transcriptional regulator</fullName>
    </submittedName>
</protein>
<dbReference type="PANTHER" id="PTHR24567">
    <property type="entry name" value="CRP FAMILY TRANSCRIPTIONAL REGULATORY PROTEIN"/>
    <property type="match status" value="1"/>
</dbReference>
<dbReference type="SUPFAM" id="SSF51206">
    <property type="entry name" value="cAMP-binding domain-like"/>
    <property type="match status" value="1"/>
</dbReference>
<dbReference type="PROSITE" id="PS51063">
    <property type="entry name" value="HTH_CRP_2"/>
    <property type="match status" value="1"/>
</dbReference>
<keyword evidence="1" id="KW-0805">Transcription regulation</keyword>
<dbReference type="PANTHER" id="PTHR24567:SF74">
    <property type="entry name" value="HTH-TYPE TRANSCRIPTIONAL REGULATOR ARCR"/>
    <property type="match status" value="1"/>
</dbReference>
<dbReference type="Proteomes" id="UP001598130">
    <property type="component" value="Unassembled WGS sequence"/>
</dbReference>
<organism evidence="5 6">
    <name type="scientific">Phenylobacterium ferrooxidans</name>
    <dbReference type="NCBI Taxonomy" id="2982689"/>
    <lineage>
        <taxon>Bacteria</taxon>
        <taxon>Pseudomonadati</taxon>
        <taxon>Pseudomonadota</taxon>
        <taxon>Alphaproteobacteria</taxon>
        <taxon>Caulobacterales</taxon>
        <taxon>Caulobacteraceae</taxon>
        <taxon>Phenylobacterium</taxon>
    </lineage>
</organism>
<evidence type="ECO:0000256" key="1">
    <source>
        <dbReference type="ARBA" id="ARBA00023015"/>
    </source>
</evidence>
<dbReference type="Pfam" id="PF13545">
    <property type="entry name" value="HTH_Crp_2"/>
    <property type="match status" value="1"/>
</dbReference>
<dbReference type="InterPro" id="IPR012318">
    <property type="entry name" value="HTH_CRP"/>
</dbReference>
<dbReference type="SMART" id="SM00419">
    <property type="entry name" value="HTH_CRP"/>
    <property type="match status" value="1"/>
</dbReference>
<dbReference type="InterPro" id="IPR036390">
    <property type="entry name" value="WH_DNA-bd_sf"/>
</dbReference>